<dbReference type="RefSeq" id="WP_124843177.1">
    <property type="nucleotide sequence ID" value="NZ_RQZG01000003.1"/>
</dbReference>
<dbReference type="InterPro" id="IPR046532">
    <property type="entry name" value="DUF6597"/>
</dbReference>
<evidence type="ECO:0000313" key="6">
    <source>
        <dbReference type="Proteomes" id="UP000280819"/>
    </source>
</evidence>
<evidence type="ECO:0000256" key="3">
    <source>
        <dbReference type="ARBA" id="ARBA00023163"/>
    </source>
</evidence>
<dbReference type="GO" id="GO:0043565">
    <property type="term" value="F:sequence-specific DNA binding"/>
    <property type="evidence" value="ECO:0007669"/>
    <property type="project" value="InterPro"/>
</dbReference>
<proteinExistence type="predicted"/>
<dbReference type="InterPro" id="IPR009057">
    <property type="entry name" value="Homeodomain-like_sf"/>
</dbReference>
<dbReference type="PANTHER" id="PTHR46796:SF15">
    <property type="entry name" value="BLL1074 PROTEIN"/>
    <property type="match status" value="1"/>
</dbReference>
<dbReference type="SUPFAM" id="SSF46689">
    <property type="entry name" value="Homeodomain-like"/>
    <property type="match status" value="1"/>
</dbReference>
<dbReference type="Pfam" id="PF20240">
    <property type="entry name" value="DUF6597"/>
    <property type="match status" value="1"/>
</dbReference>
<dbReference type="InterPro" id="IPR050204">
    <property type="entry name" value="AraC_XylS_family_regulators"/>
</dbReference>
<keyword evidence="1" id="KW-0805">Transcription regulation</keyword>
<organism evidence="5 6">
    <name type="scientific">Arachnia propionica</name>
    <dbReference type="NCBI Taxonomy" id="1750"/>
    <lineage>
        <taxon>Bacteria</taxon>
        <taxon>Bacillati</taxon>
        <taxon>Actinomycetota</taxon>
        <taxon>Actinomycetes</taxon>
        <taxon>Propionibacteriales</taxon>
        <taxon>Propionibacteriaceae</taxon>
        <taxon>Arachnia</taxon>
    </lineage>
</organism>
<accession>A0A3P1TBP5</accession>
<reference evidence="5 6" key="1">
    <citation type="submission" date="2018-11" db="EMBL/GenBank/DDBJ databases">
        <title>Genomes From Bacteria Associated with the Canine Oral Cavity: a Test Case for Automated Genome-Based Taxonomic Assignment.</title>
        <authorList>
            <person name="Coil D.A."/>
            <person name="Jospin G."/>
            <person name="Darling A.E."/>
            <person name="Wallis C."/>
            <person name="Davis I.J."/>
            <person name="Harris S."/>
            <person name="Eisen J.A."/>
            <person name="Holcombe L.J."/>
            <person name="O'Flynn C."/>
        </authorList>
    </citation>
    <scope>NUCLEOTIDE SEQUENCE [LARGE SCALE GENOMIC DNA]</scope>
    <source>
        <strain evidence="5 6">OH887_COT-365</strain>
    </source>
</reference>
<dbReference type="Pfam" id="PF12833">
    <property type="entry name" value="HTH_18"/>
    <property type="match status" value="1"/>
</dbReference>
<feature type="domain" description="HTH araC/xylS-type" evidence="4">
    <location>
        <begin position="178"/>
        <end position="280"/>
    </location>
</feature>
<evidence type="ECO:0000259" key="4">
    <source>
        <dbReference type="PROSITE" id="PS01124"/>
    </source>
</evidence>
<evidence type="ECO:0000256" key="2">
    <source>
        <dbReference type="ARBA" id="ARBA00023125"/>
    </source>
</evidence>
<sequence length="294" mass="32208">MTTDPIIQDSRGILDPGRMREFVDFTRFDPPRPLEGIVQWFWAVTWDLPKGIEFTQPVLSHPCGNLSVGPRSTRGLDDDTVEATVVGVATRVDHRRLRGHGWNVAAKLEPGALGAFLEMDAAELTNRVVPMGQVLDLDAVGLTRDLEIMADNASRAARLGEILSTVLASRDAARLQAAHECARIAGRIARDRGIRGVTDLARCVAFHPRTLQRMFRQHAGVTPSWMIRRYRLIDAADAARSGNPPSWGELAAELGYADQAHLSREFSATIGMPPSRYAASVTVLTPSDPAASRR</sequence>
<dbReference type="SMART" id="SM00342">
    <property type="entry name" value="HTH_ARAC"/>
    <property type="match status" value="1"/>
</dbReference>
<dbReference type="EMBL" id="RQZG01000003">
    <property type="protein sequence ID" value="RRD06296.1"/>
    <property type="molecule type" value="Genomic_DNA"/>
</dbReference>
<gene>
    <name evidence="5" type="ORF">EII34_04035</name>
</gene>
<name>A0A3P1TBP5_9ACTN</name>
<dbReference type="InterPro" id="IPR018060">
    <property type="entry name" value="HTH_AraC"/>
</dbReference>
<dbReference type="Proteomes" id="UP000280819">
    <property type="component" value="Unassembled WGS sequence"/>
</dbReference>
<dbReference type="PANTHER" id="PTHR46796">
    <property type="entry name" value="HTH-TYPE TRANSCRIPTIONAL ACTIVATOR RHAS-RELATED"/>
    <property type="match status" value="1"/>
</dbReference>
<dbReference type="Gene3D" id="1.10.10.60">
    <property type="entry name" value="Homeodomain-like"/>
    <property type="match status" value="1"/>
</dbReference>
<dbReference type="PROSITE" id="PS01124">
    <property type="entry name" value="HTH_ARAC_FAMILY_2"/>
    <property type="match status" value="1"/>
</dbReference>
<keyword evidence="3" id="KW-0804">Transcription</keyword>
<dbReference type="AlphaFoldDB" id="A0A3P1TBP5"/>
<dbReference type="GO" id="GO:0003700">
    <property type="term" value="F:DNA-binding transcription factor activity"/>
    <property type="evidence" value="ECO:0007669"/>
    <property type="project" value="InterPro"/>
</dbReference>
<keyword evidence="2" id="KW-0238">DNA-binding</keyword>
<evidence type="ECO:0000256" key="1">
    <source>
        <dbReference type="ARBA" id="ARBA00023015"/>
    </source>
</evidence>
<evidence type="ECO:0000313" key="5">
    <source>
        <dbReference type="EMBL" id="RRD06296.1"/>
    </source>
</evidence>
<comment type="caution">
    <text evidence="5">The sequence shown here is derived from an EMBL/GenBank/DDBJ whole genome shotgun (WGS) entry which is preliminary data.</text>
</comment>
<dbReference type="OrthoDB" id="2559672at2"/>
<protein>
    <submittedName>
        <fullName evidence="5">AraC family transcriptional regulator</fullName>
    </submittedName>
</protein>